<comment type="caution">
    <text evidence="2">The sequence shown here is derived from an EMBL/GenBank/DDBJ whole genome shotgun (WGS) entry which is preliminary data.</text>
</comment>
<dbReference type="Proteomes" id="UP000603352">
    <property type="component" value="Unassembled WGS sequence"/>
</dbReference>
<keyword evidence="1" id="KW-1133">Transmembrane helix</keyword>
<organism evidence="2 3">
    <name type="scientific">Tistrella bauzanensis</name>
    <dbReference type="NCBI Taxonomy" id="657419"/>
    <lineage>
        <taxon>Bacteria</taxon>
        <taxon>Pseudomonadati</taxon>
        <taxon>Pseudomonadota</taxon>
        <taxon>Alphaproteobacteria</taxon>
        <taxon>Geminicoccales</taxon>
        <taxon>Geminicoccaceae</taxon>
        <taxon>Tistrella</taxon>
    </lineage>
</organism>
<evidence type="ECO:0000313" key="2">
    <source>
        <dbReference type="EMBL" id="GGB47143.1"/>
    </source>
</evidence>
<proteinExistence type="predicted"/>
<keyword evidence="1" id="KW-0472">Membrane</keyword>
<keyword evidence="1" id="KW-0812">Transmembrane</keyword>
<evidence type="ECO:0000256" key="1">
    <source>
        <dbReference type="SAM" id="Phobius"/>
    </source>
</evidence>
<evidence type="ECO:0008006" key="4">
    <source>
        <dbReference type="Google" id="ProtNLM"/>
    </source>
</evidence>
<gene>
    <name evidence="2" type="ORF">GCM10011505_30340</name>
</gene>
<reference evidence="3" key="1">
    <citation type="journal article" date="2019" name="Int. J. Syst. Evol. Microbiol.">
        <title>The Global Catalogue of Microorganisms (GCM) 10K type strain sequencing project: providing services to taxonomists for standard genome sequencing and annotation.</title>
        <authorList>
            <consortium name="The Broad Institute Genomics Platform"/>
            <consortium name="The Broad Institute Genome Sequencing Center for Infectious Disease"/>
            <person name="Wu L."/>
            <person name="Ma J."/>
        </authorList>
    </citation>
    <scope>NUCLEOTIDE SEQUENCE [LARGE SCALE GENOMIC DNA]</scope>
    <source>
        <strain evidence="3">CGMCC 1.10188</strain>
    </source>
</reference>
<dbReference type="InterPro" id="IPR008621">
    <property type="entry name" value="Cbb3-typ_cyt_oxidase_comp"/>
</dbReference>
<dbReference type="RefSeq" id="WP_188579357.1">
    <property type="nucleotide sequence ID" value="NZ_BMDZ01000036.1"/>
</dbReference>
<evidence type="ECO:0000313" key="3">
    <source>
        <dbReference type="Proteomes" id="UP000603352"/>
    </source>
</evidence>
<feature type="transmembrane region" description="Helical" evidence="1">
    <location>
        <begin position="16"/>
        <end position="35"/>
    </location>
</feature>
<dbReference type="Pfam" id="PF05545">
    <property type="entry name" value="FixQ"/>
    <property type="match status" value="1"/>
</dbReference>
<dbReference type="EMBL" id="BMDZ01000036">
    <property type="protein sequence ID" value="GGB47143.1"/>
    <property type="molecule type" value="Genomic_DNA"/>
</dbReference>
<name>A0ABQ1IRC4_9PROT</name>
<keyword evidence="3" id="KW-1185">Reference proteome</keyword>
<accession>A0ABQ1IRC4</accession>
<protein>
    <recommendedName>
        <fullName evidence="4">Cbb3-type cytochrome c oxidase subunit 3</fullName>
    </recommendedName>
</protein>
<sequence>MLGNDDLHAIYQFIRSWWIVAVMILILANGVKAFLPGQRAEMDSASRIPLRDDDA</sequence>